<dbReference type="EMBL" id="GL883010">
    <property type="protein sequence ID" value="EGG20982.1"/>
    <property type="molecule type" value="Genomic_DNA"/>
</dbReference>
<evidence type="ECO:0000313" key="4">
    <source>
        <dbReference type="EMBL" id="EGG20982.1"/>
    </source>
</evidence>
<dbReference type="PANTHER" id="PTHR45255">
    <property type="entry name" value="DNAJ HOMOLOG SUBFAMILY C MEMBER 24"/>
    <property type="match status" value="1"/>
</dbReference>
<sequence>MQQPDYYEILQVDKSADIKEIKRSYNQLVLLYHPDKLLQQQQQQQQQHTIDDKFTVIQKAWECLRDDKQRKLYDHSILEASRQKYSITDEIDLDDMDYQQDTNEYYYPCRSMSHSIEIERKEIDREIEIMSINHQITSSSIHFEEWAHINNEILYTQVNEAVQIQVAFILLTGMLGLFLLTTLAWIYYRSPISRFYDIKQSFNFRYINDSPFTPMTKELEYKIKR</sequence>
<keyword evidence="2" id="KW-0812">Transmembrane</keyword>
<dbReference type="RefSeq" id="XP_004358832.1">
    <property type="nucleotide sequence ID" value="XM_004358775.1"/>
</dbReference>
<dbReference type="InterPro" id="IPR036869">
    <property type="entry name" value="J_dom_sf"/>
</dbReference>
<dbReference type="InterPro" id="IPR036671">
    <property type="entry name" value="DPH_MB_sf"/>
</dbReference>
<name>F4PU56_CACFS</name>
<dbReference type="PANTHER" id="PTHR45255:SF1">
    <property type="entry name" value="DNAJ HOMOLOG SUBFAMILY C MEMBER 24"/>
    <property type="match status" value="1"/>
</dbReference>
<dbReference type="SUPFAM" id="SSF46565">
    <property type="entry name" value="Chaperone J-domain"/>
    <property type="match status" value="1"/>
</dbReference>
<feature type="transmembrane region" description="Helical" evidence="2">
    <location>
        <begin position="166"/>
        <end position="188"/>
    </location>
</feature>
<dbReference type="Proteomes" id="UP000007797">
    <property type="component" value="Unassembled WGS sequence"/>
</dbReference>
<dbReference type="PROSITE" id="PS00636">
    <property type="entry name" value="DNAJ_1"/>
    <property type="match status" value="1"/>
</dbReference>
<keyword evidence="2" id="KW-0472">Membrane</keyword>
<protein>
    <submittedName>
        <fullName evidence="4">DNAJ heat shock N-terminal domain-containing protein</fullName>
    </submittedName>
</protein>
<accession>F4PU56</accession>
<dbReference type="KEGG" id="dfa:DFA_00851"/>
<gene>
    <name evidence="4" type="primary">dph4</name>
    <name evidence="4" type="ORF">DFA_00851</name>
</gene>
<dbReference type="Gene3D" id="1.10.287.110">
    <property type="entry name" value="DnaJ domain"/>
    <property type="match status" value="1"/>
</dbReference>
<keyword evidence="2" id="KW-1133">Transmembrane helix</keyword>
<feature type="domain" description="J" evidence="3">
    <location>
        <begin position="5"/>
        <end position="77"/>
    </location>
</feature>
<keyword evidence="1" id="KW-0862">Zinc</keyword>
<evidence type="ECO:0000256" key="1">
    <source>
        <dbReference type="ARBA" id="ARBA00022833"/>
    </source>
</evidence>
<dbReference type="GO" id="GO:0001671">
    <property type="term" value="F:ATPase activator activity"/>
    <property type="evidence" value="ECO:0007669"/>
    <property type="project" value="TreeGrafter"/>
</dbReference>
<dbReference type="AlphaFoldDB" id="F4PU56"/>
<dbReference type="GeneID" id="14873591"/>
<proteinExistence type="predicted"/>
<evidence type="ECO:0000256" key="2">
    <source>
        <dbReference type="SAM" id="Phobius"/>
    </source>
</evidence>
<dbReference type="InterPro" id="IPR001623">
    <property type="entry name" value="DnaJ_domain"/>
</dbReference>
<dbReference type="GO" id="GO:0008198">
    <property type="term" value="F:ferrous iron binding"/>
    <property type="evidence" value="ECO:0007669"/>
    <property type="project" value="TreeGrafter"/>
</dbReference>
<dbReference type="OrthoDB" id="445556at2759"/>
<dbReference type="PROSITE" id="PS50076">
    <property type="entry name" value="DNAJ_2"/>
    <property type="match status" value="1"/>
</dbReference>
<dbReference type="Pfam" id="PF00226">
    <property type="entry name" value="DnaJ"/>
    <property type="match status" value="1"/>
</dbReference>
<organism evidence="4 5">
    <name type="scientific">Cavenderia fasciculata</name>
    <name type="common">Slime mold</name>
    <name type="synonym">Dictyostelium fasciculatum</name>
    <dbReference type="NCBI Taxonomy" id="261658"/>
    <lineage>
        <taxon>Eukaryota</taxon>
        <taxon>Amoebozoa</taxon>
        <taxon>Evosea</taxon>
        <taxon>Eumycetozoa</taxon>
        <taxon>Dictyostelia</taxon>
        <taxon>Acytosteliales</taxon>
        <taxon>Cavenderiaceae</taxon>
        <taxon>Cavenderia</taxon>
    </lineage>
</organism>
<keyword evidence="5" id="KW-1185">Reference proteome</keyword>
<reference evidence="5" key="1">
    <citation type="journal article" date="2011" name="Genome Res.">
        <title>Phylogeny-wide analysis of social amoeba genomes highlights ancient origins for complex intercellular communication.</title>
        <authorList>
            <person name="Heidel A.J."/>
            <person name="Lawal H.M."/>
            <person name="Felder M."/>
            <person name="Schilde C."/>
            <person name="Helps N.R."/>
            <person name="Tunggal B."/>
            <person name="Rivero F."/>
            <person name="John U."/>
            <person name="Schleicher M."/>
            <person name="Eichinger L."/>
            <person name="Platzer M."/>
            <person name="Noegel A.A."/>
            <person name="Schaap P."/>
            <person name="Gloeckner G."/>
        </authorList>
    </citation>
    <scope>NUCLEOTIDE SEQUENCE [LARGE SCALE GENOMIC DNA]</scope>
    <source>
        <strain evidence="5">SH3</strain>
    </source>
</reference>
<dbReference type="SUPFAM" id="SSF144217">
    <property type="entry name" value="CSL zinc finger"/>
    <property type="match status" value="1"/>
</dbReference>
<dbReference type="PRINTS" id="PR00625">
    <property type="entry name" value="JDOMAIN"/>
</dbReference>
<keyword evidence="4" id="KW-0346">Stress response</keyword>
<dbReference type="InterPro" id="IPR018253">
    <property type="entry name" value="DnaJ_domain_CS"/>
</dbReference>
<dbReference type="SMART" id="SM00271">
    <property type="entry name" value="DnaJ"/>
    <property type="match status" value="1"/>
</dbReference>
<dbReference type="STRING" id="1054147.F4PU56"/>
<evidence type="ECO:0000313" key="5">
    <source>
        <dbReference type="Proteomes" id="UP000007797"/>
    </source>
</evidence>
<evidence type="ECO:0000259" key="3">
    <source>
        <dbReference type="PROSITE" id="PS50076"/>
    </source>
</evidence>
<dbReference type="CDD" id="cd06257">
    <property type="entry name" value="DnaJ"/>
    <property type="match status" value="1"/>
</dbReference>
<dbReference type="Gene3D" id="3.10.660.10">
    <property type="entry name" value="DPH Zinc finger"/>
    <property type="match status" value="1"/>
</dbReference>